<accession>U2MXR2</accession>
<evidence type="ECO:0000259" key="2">
    <source>
        <dbReference type="Pfam" id="PF01464"/>
    </source>
</evidence>
<reference evidence="3 4" key="1">
    <citation type="submission" date="2013-08" db="EMBL/GenBank/DDBJ databases">
        <authorList>
            <person name="Durkin A.S."/>
            <person name="Haft D.R."/>
            <person name="McCorrison J."/>
            <person name="Torralba M."/>
            <person name="Gillis M."/>
            <person name="Haft D.H."/>
            <person name="Methe B."/>
            <person name="Sutton G."/>
            <person name="Nelson K.E."/>
        </authorList>
    </citation>
    <scope>NUCLEOTIDE SEQUENCE [LARGE SCALE GENOMIC DNA]</scope>
    <source>
        <strain evidence="3 4">F0068</strain>
    </source>
</reference>
<name>U2MXR2_9BACT</name>
<dbReference type="Proteomes" id="UP000016600">
    <property type="component" value="Unassembled WGS sequence"/>
</dbReference>
<protein>
    <submittedName>
        <fullName evidence="3">Putative membrane-bound lytic murein transglycosylase F</fullName>
    </submittedName>
</protein>
<dbReference type="SUPFAM" id="SSF53955">
    <property type="entry name" value="Lysozyme-like"/>
    <property type="match status" value="1"/>
</dbReference>
<dbReference type="PANTHER" id="PTHR37423">
    <property type="entry name" value="SOLUBLE LYTIC MUREIN TRANSGLYCOSYLASE-RELATED"/>
    <property type="match status" value="1"/>
</dbReference>
<evidence type="ECO:0000313" key="4">
    <source>
        <dbReference type="Proteomes" id="UP000016600"/>
    </source>
</evidence>
<feature type="domain" description="Transglycosylase SLT" evidence="2">
    <location>
        <begin position="229"/>
        <end position="341"/>
    </location>
</feature>
<dbReference type="PATRIC" id="fig|1081904.3.peg.283"/>
<gene>
    <name evidence="3" type="ORF">HMPREF1218_0308</name>
</gene>
<proteinExistence type="inferred from homology"/>
<dbReference type="Pfam" id="PF01464">
    <property type="entry name" value="SLT"/>
    <property type="match status" value="1"/>
</dbReference>
<dbReference type="PANTHER" id="PTHR37423:SF2">
    <property type="entry name" value="MEMBRANE-BOUND LYTIC MUREIN TRANSGLYCOSYLASE C"/>
    <property type="match status" value="1"/>
</dbReference>
<comment type="similarity">
    <text evidence="1">Belongs to the transglycosylase Slt family.</text>
</comment>
<dbReference type="InterPro" id="IPR008258">
    <property type="entry name" value="Transglycosylase_SLT_dom_1"/>
</dbReference>
<dbReference type="InterPro" id="IPR023346">
    <property type="entry name" value="Lysozyme-like_dom_sf"/>
</dbReference>
<dbReference type="CDD" id="cd13403">
    <property type="entry name" value="MLTF-like"/>
    <property type="match status" value="1"/>
</dbReference>
<keyword evidence="4" id="KW-1185">Reference proteome</keyword>
<comment type="caution">
    <text evidence="3">The sequence shown here is derived from an EMBL/GenBank/DDBJ whole genome shotgun (WGS) entry which is preliminary data.</text>
</comment>
<dbReference type="AlphaFoldDB" id="U2MXR2"/>
<organism evidence="3 4">
    <name type="scientific">Hoylesella pleuritidis F0068</name>
    <dbReference type="NCBI Taxonomy" id="1081904"/>
    <lineage>
        <taxon>Bacteria</taxon>
        <taxon>Pseudomonadati</taxon>
        <taxon>Bacteroidota</taxon>
        <taxon>Bacteroidia</taxon>
        <taxon>Bacteroidales</taxon>
        <taxon>Prevotellaceae</taxon>
        <taxon>Hoylesella</taxon>
    </lineage>
</organism>
<dbReference type="EMBL" id="AWET01000007">
    <property type="protein sequence ID" value="ERK04004.1"/>
    <property type="molecule type" value="Genomic_DNA"/>
</dbReference>
<dbReference type="Gene3D" id="1.10.530.10">
    <property type="match status" value="1"/>
</dbReference>
<sequence length="420" mass="48585">MWIYQHFIAQKYSFPKIFPRNVLLLCRFRMHIKSICCLFLLTLILSCTEKKEPVTTPWGTSLDGDSIPANGDFKLNDIVNNGELIMLTLTGPDNYYDYHGHGMGTQYMLCEKFAQKLGVSLRVEVCKDTTELVTRLRKGDGDIAAFQLPRTIQGVKFCGTEIDSLRTQWAVQSGNNELADALNRWFKPGMIKDIREEEAFLLSTRSVTRRVYSPMLNRAGGVISHYDHYFQKYAPLARWDWRLMAAQCYQESTFDPQARSWAGACGLMQIMPRTAAHLGLPQSKMFDPESNIAASAKYLQELESKFADVRNRVERYYFVLASYNGGYFHIRDAMALARKYNRDPYRWDDVSEFVLKLRESAYYTDPVVRYGYMRGDETVGYVSHIRDRWAQYRGVARSSFSGSFSPTTPQRAKHKYRFHI</sequence>
<evidence type="ECO:0000313" key="3">
    <source>
        <dbReference type="EMBL" id="ERK04004.1"/>
    </source>
</evidence>
<dbReference type="Gene3D" id="3.40.190.10">
    <property type="entry name" value="Periplasmic binding protein-like II"/>
    <property type="match status" value="1"/>
</dbReference>
<evidence type="ECO:0000256" key="1">
    <source>
        <dbReference type="ARBA" id="ARBA00007734"/>
    </source>
</evidence>